<dbReference type="Gene3D" id="3.40.640.10">
    <property type="entry name" value="Type I PLP-dependent aspartate aminotransferase-like (Major domain)"/>
    <property type="match status" value="1"/>
</dbReference>
<keyword evidence="5" id="KW-1185">Reference proteome</keyword>
<gene>
    <name evidence="4" type="ORF">CLV71_102374</name>
</gene>
<dbReference type="PANTHER" id="PTHR43094:SF1">
    <property type="entry name" value="AMINOTRANSFERASE CLASS-III"/>
    <property type="match status" value="1"/>
</dbReference>
<dbReference type="RefSeq" id="WP_133901562.1">
    <property type="nucleotide sequence ID" value="NZ_SOCP01000002.1"/>
</dbReference>
<keyword evidence="4" id="KW-0808">Transferase</keyword>
<dbReference type="GO" id="GO:0030170">
    <property type="term" value="F:pyridoxal phosphate binding"/>
    <property type="evidence" value="ECO:0007669"/>
    <property type="project" value="InterPro"/>
</dbReference>
<accession>A0A4R7W2R2</accession>
<keyword evidence="4" id="KW-0032">Aminotransferase</keyword>
<protein>
    <submittedName>
        <fullName evidence="4">4-aminobutyrate aminotransferase</fullName>
    </submittedName>
</protein>
<evidence type="ECO:0000256" key="2">
    <source>
        <dbReference type="ARBA" id="ARBA00022898"/>
    </source>
</evidence>
<evidence type="ECO:0000313" key="5">
    <source>
        <dbReference type="Proteomes" id="UP000294927"/>
    </source>
</evidence>
<evidence type="ECO:0000313" key="4">
    <source>
        <dbReference type="EMBL" id="TDV56308.1"/>
    </source>
</evidence>
<keyword evidence="2 3" id="KW-0663">Pyridoxal phosphate</keyword>
<dbReference type="InterPro" id="IPR005814">
    <property type="entry name" value="Aminotrans_3"/>
</dbReference>
<dbReference type="PANTHER" id="PTHR43094">
    <property type="entry name" value="AMINOTRANSFERASE"/>
    <property type="match status" value="1"/>
</dbReference>
<comment type="similarity">
    <text evidence="1 3">Belongs to the class-III pyridoxal-phosphate-dependent aminotransferase family.</text>
</comment>
<dbReference type="InterPro" id="IPR015424">
    <property type="entry name" value="PyrdxlP-dep_Trfase"/>
</dbReference>
<sequence>MADALDPQDVAQYQLGDALLVGGSGVRAWDSTGREYLDCVSGTFNLLLGHNHPEVMAAIREQTERLVFASSSFQTEPTNEVMRELVRISPENLTRVNLRSSGGSTANEGAIKIAQHHTGKRDVIVPFRGQVGQTLAAASLSGSSRMRAPFPYRFPGSVHVPEPYCFRCFYRQHPDTCGFWCVQRIDDFIDYASSGSVACLIIEPVSGVGGNVIPPPGYLAELKAFCEERDILLIFDEIQTAFGRTGQMFAADTFGVSPHIMTVSKGLTGSGLPLAAILTEERMSGWDRSLHGFTYGGHTLSAAAAVKTLEIVQRPGFLENVRASGAVLLDRLRALRADHPIVGDVRGLGLMLGVELITPDGGKAVAETHAFNKELHRQGVITRVSEHGLGNVIELRPPLVLSTADAHLIADRFGAALDELP</sequence>
<evidence type="ECO:0000256" key="1">
    <source>
        <dbReference type="ARBA" id="ARBA00008954"/>
    </source>
</evidence>
<comment type="caution">
    <text evidence="4">The sequence shown here is derived from an EMBL/GenBank/DDBJ whole genome shotgun (WGS) entry which is preliminary data.</text>
</comment>
<dbReference type="PIRSF" id="PIRSF000521">
    <property type="entry name" value="Transaminase_4ab_Lys_Orn"/>
    <property type="match status" value="1"/>
</dbReference>
<dbReference type="CDD" id="cd00610">
    <property type="entry name" value="OAT_like"/>
    <property type="match status" value="1"/>
</dbReference>
<evidence type="ECO:0000256" key="3">
    <source>
        <dbReference type="RuleBase" id="RU003560"/>
    </source>
</evidence>
<dbReference type="SUPFAM" id="SSF53383">
    <property type="entry name" value="PLP-dependent transferases"/>
    <property type="match status" value="1"/>
</dbReference>
<organism evidence="4 5">
    <name type="scientific">Actinophytocola oryzae</name>
    <dbReference type="NCBI Taxonomy" id="502181"/>
    <lineage>
        <taxon>Bacteria</taxon>
        <taxon>Bacillati</taxon>
        <taxon>Actinomycetota</taxon>
        <taxon>Actinomycetes</taxon>
        <taxon>Pseudonocardiales</taxon>
        <taxon>Pseudonocardiaceae</taxon>
    </lineage>
</organism>
<reference evidence="4 5" key="1">
    <citation type="submission" date="2019-03" db="EMBL/GenBank/DDBJ databases">
        <title>Genomic Encyclopedia of Archaeal and Bacterial Type Strains, Phase II (KMG-II): from individual species to whole genera.</title>
        <authorList>
            <person name="Goeker M."/>
        </authorList>
    </citation>
    <scope>NUCLEOTIDE SEQUENCE [LARGE SCALE GENOMIC DNA]</scope>
    <source>
        <strain evidence="4 5">DSM 45499</strain>
    </source>
</reference>
<dbReference type="Pfam" id="PF00202">
    <property type="entry name" value="Aminotran_3"/>
    <property type="match status" value="1"/>
</dbReference>
<dbReference type="GO" id="GO:0008483">
    <property type="term" value="F:transaminase activity"/>
    <property type="evidence" value="ECO:0007669"/>
    <property type="project" value="UniProtKB-KW"/>
</dbReference>
<dbReference type="PROSITE" id="PS00600">
    <property type="entry name" value="AA_TRANSFER_CLASS_3"/>
    <property type="match status" value="1"/>
</dbReference>
<name>A0A4R7W2R2_9PSEU</name>
<proteinExistence type="inferred from homology"/>
<dbReference type="InterPro" id="IPR015421">
    <property type="entry name" value="PyrdxlP-dep_Trfase_major"/>
</dbReference>
<dbReference type="Proteomes" id="UP000294927">
    <property type="component" value="Unassembled WGS sequence"/>
</dbReference>
<dbReference type="Gene3D" id="3.90.1150.10">
    <property type="entry name" value="Aspartate Aminotransferase, domain 1"/>
    <property type="match status" value="1"/>
</dbReference>
<dbReference type="InterPro" id="IPR015422">
    <property type="entry name" value="PyrdxlP-dep_Trfase_small"/>
</dbReference>
<dbReference type="AlphaFoldDB" id="A0A4R7W2R2"/>
<dbReference type="OrthoDB" id="9801834at2"/>
<dbReference type="InterPro" id="IPR049704">
    <property type="entry name" value="Aminotrans_3_PPA_site"/>
</dbReference>
<dbReference type="EMBL" id="SOCP01000002">
    <property type="protein sequence ID" value="TDV56308.1"/>
    <property type="molecule type" value="Genomic_DNA"/>
</dbReference>